<comment type="caution">
    <text evidence="1">The sequence shown here is derived from an EMBL/GenBank/DDBJ whole genome shotgun (WGS) entry which is preliminary data.</text>
</comment>
<dbReference type="AlphaFoldDB" id="A0A4R9LRK9"/>
<evidence type="ECO:0000313" key="2">
    <source>
        <dbReference type="Proteomes" id="UP000298264"/>
    </source>
</evidence>
<dbReference type="RefSeq" id="WP_135764619.1">
    <property type="nucleotide sequence ID" value="NZ_RQHV01000050.1"/>
</dbReference>
<gene>
    <name evidence="1" type="ORF">EHS11_11840</name>
</gene>
<protein>
    <submittedName>
        <fullName evidence="1">Uncharacterized protein</fullName>
    </submittedName>
</protein>
<accession>A0A4R9LRK9</accession>
<keyword evidence="2" id="KW-1185">Reference proteome</keyword>
<name>A0A4R9LRK9_9LEPT</name>
<reference evidence="1" key="1">
    <citation type="journal article" date="2019" name="PLoS Negl. Trop. Dis.">
        <title>Revisiting the worldwide diversity of Leptospira species in the environment.</title>
        <authorList>
            <person name="Vincent A.T."/>
            <person name="Schiettekatte O."/>
            <person name="Bourhy P."/>
            <person name="Veyrier F.J."/>
            <person name="Picardeau M."/>
        </authorList>
    </citation>
    <scope>NUCLEOTIDE SEQUENCE [LARGE SCALE GENOMIC DNA]</scope>
    <source>
        <strain evidence="1">201400974</strain>
    </source>
</reference>
<dbReference type="EMBL" id="RQHV01000050">
    <property type="protein sequence ID" value="TGN09767.1"/>
    <property type="molecule type" value="Genomic_DNA"/>
</dbReference>
<dbReference type="Proteomes" id="UP000298264">
    <property type="component" value="Unassembled WGS sequence"/>
</dbReference>
<proteinExistence type="predicted"/>
<sequence length="150" mass="16190">MEKESKKNPFTILAGHNKKTIAQGQTANDAIVITNPSSTGGRIHGFVLRYAESKIPGSEFTLENALIEFTSENSLKTRRLIHGELQVSTAGAPKGTPGFQMFPIPGDKPFVASQDAIRVSLRAPSGRAINPEEIAIAIMFEELVRNESAA</sequence>
<dbReference type="OrthoDB" id="346158at2"/>
<organism evidence="1 2">
    <name type="scientific">Leptospira ilyithenensis</name>
    <dbReference type="NCBI Taxonomy" id="2484901"/>
    <lineage>
        <taxon>Bacteria</taxon>
        <taxon>Pseudomonadati</taxon>
        <taxon>Spirochaetota</taxon>
        <taxon>Spirochaetia</taxon>
        <taxon>Leptospirales</taxon>
        <taxon>Leptospiraceae</taxon>
        <taxon>Leptospira</taxon>
    </lineage>
</organism>
<evidence type="ECO:0000313" key="1">
    <source>
        <dbReference type="EMBL" id="TGN09767.1"/>
    </source>
</evidence>